<dbReference type="Proteomes" id="UP000199075">
    <property type="component" value="Unassembled WGS sequence"/>
</dbReference>
<dbReference type="AlphaFoldDB" id="A0A1H0IB04"/>
<name>A0A1H0IB04_9GAMM</name>
<accession>A0A1H0IB04</accession>
<evidence type="ECO:0008006" key="3">
    <source>
        <dbReference type="Google" id="ProtNLM"/>
    </source>
</evidence>
<gene>
    <name evidence="1" type="ORF">SAMN04487957_10552</name>
</gene>
<organism evidence="1 2">
    <name type="scientific">Halomonas shengliensis</name>
    <dbReference type="NCBI Taxonomy" id="419597"/>
    <lineage>
        <taxon>Bacteria</taxon>
        <taxon>Pseudomonadati</taxon>
        <taxon>Pseudomonadota</taxon>
        <taxon>Gammaproteobacteria</taxon>
        <taxon>Oceanospirillales</taxon>
        <taxon>Halomonadaceae</taxon>
        <taxon>Halomonas</taxon>
    </lineage>
</organism>
<dbReference type="RefSeq" id="WP_089678343.1">
    <property type="nucleotide sequence ID" value="NZ_FNIV01000005.1"/>
</dbReference>
<protein>
    <recommendedName>
        <fullName evidence="3">HEAT repeat-containing protein</fullName>
    </recommendedName>
</protein>
<reference evidence="2" key="1">
    <citation type="submission" date="2016-10" db="EMBL/GenBank/DDBJ databases">
        <authorList>
            <person name="Varghese N."/>
            <person name="Submissions S."/>
        </authorList>
    </citation>
    <scope>NUCLEOTIDE SEQUENCE [LARGE SCALE GENOMIC DNA]</scope>
    <source>
        <strain evidence="2">CGMCC 1.6444</strain>
    </source>
</reference>
<proteinExistence type="predicted"/>
<keyword evidence="2" id="KW-1185">Reference proteome</keyword>
<evidence type="ECO:0000313" key="1">
    <source>
        <dbReference type="EMBL" id="SDO28582.1"/>
    </source>
</evidence>
<dbReference type="EMBL" id="FNIV01000005">
    <property type="protein sequence ID" value="SDO28582.1"/>
    <property type="molecule type" value="Genomic_DNA"/>
</dbReference>
<evidence type="ECO:0000313" key="2">
    <source>
        <dbReference type="Proteomes" id="UP000199075"/>
    </source>
</evidence>
<sequence>MSLQALLNTSVSDAQISLEGMLREHPARAARTAIDLLEVLRKREGASVRRKMAATILRKAAKALEVEA</sequence>
<dbReference type="STRING" id="419597.SAMN04487957_10552"/>